<reference evidence="2 3" key="2">
    <citation type="submission" date="2018-09" db="EMBL/GenBank/DDBJ databases">
        <title>A high-quality reference genome of wild soybean provides a powerful tool to mine soybean genomes.</title>
        <authorList>
            <person name="Xie M."/>
            <person name="Chung C.Y.L."/>
            <person name="Li M.-W."/>
            <person name="Wong F.-L."/>
            <person name="Chan T.-F."/>
            <person name="Lam H.-M."/>
        </authorList>
    </citation>
    <scope>NUCLEOTIDE SEQUENCE [LARGE SCALE GENOMIC DNA]</scope>
    <source>
        <strain evidence="3">cv. W05</strain>
        <tissue evidence="2">Hypocotyl of etiolated seedlings</tissue>
    </source>
</reference>
<name>A0A0B2PJ26_GLYSO</name>
<accession>A0A0B2PJ26</accession>
<keyword evidence="3" id="KW-1185">Reference proteome</keyword>
<dbReference type="EMBL" id="QZWG01000014">
    <property type="protein sequence ID" value="RZB68758.1"/>
    <property type="molecule type" value="Genomic_DNA"/>
</dbReference>
<organism evidence="1">
    <name type="scientific">Glycine soja</name>
    <name type="common">Wild soybean</name>
    <dbReference type="NCBI Taxonomy" id="3848"/>
    <lineage>
        <taxon>Eukaryota</taxon>
        <taxon>Viridiplantae</taxon>
        <taxon>Streptophyta</taxon>
        <taxon>Embryophyta</taxon>
        <taxon>Tracheophyta</taxon>
        <taxon>Spermatophyta</taxon>
        <taxon>Magnoliopsida</taxon>
        <taxon>eudicotyledons</taxon>
        <taxon>Gunneridae</taxon>
        <taxon>Pentapetalae</taxon>
        <taxon>rosids</taxon>
        <taxon>fabids</taxon>
        <taxon>Fabales</taxon>
        <taxon>Fabaceae</taxon>
        <taxon>Papilionoideae</taxon>
        <taxon>50 kb inversion clade</taxon>
        <taxon>NPAAA clade</taxon>
        <taxon>indigoferoid/millettioid clade</taxon>
        <taxon>Phaseoleae</taxon>
        <taxon>Glycine</taxon>
        <taxon>Glycine subgen. Soja</taxon>
    </lineage>
</organism>
<reference evidence="1" key="1">
    <citation type="submission" date="2014-07" db="EMBL/GenBank/DDBJ databases">
        <title>Identification of a novel salt tolerance gene in wild soybean by whole-genome sequencing.</title>
        <authorList>
            <person name="Lam H.-M."/>
            <person name="Qi X."/>
            <person name="Li M.-W."/>
            <person name="Liu X."/>
            <person name="Xie M."/>
            <person name="Ni M."/>
            <person name="Xu X."/>
        </authorList>
    </citation>
    <scope>NUCLEOTIDE SEQUENCE [LARGE SCALE GENOMIC DNA]</scope>
    <source>
        <tissue evidence="1">Root</tissue>
    </source>
</reference>
<protein>
    <submittedName>
        <fullName evidence="1">Uncharacterized protein</fullName>
    </submittedName>
</protein>
<gene>
    <name evidence="2" type="ORF">D0Y65_038506</name>
    <name evidence="1" type="ORF">glysoja_045242</name>
</gene>
<evidence type="ECO:0000313" key="3">
    <source>
        <dbReference type="Proteomes" id="UP000289340"/>
    </source>
</evidence>
<sequence>MNLTKSSEQASRPWKSIKIKIKNSFQIASEQFYLQETHDHRSIHIQICSSPEANPNANQQTPRYKSAPSTTTASVLLHVDPVQDMLLAQSQVTLLFYYLICYMVGKVCFPAKTSQSKVIISFISPVKCIVMEEEGPSPEGGSTVDCVHRQLGQVGEGECGFTHILEI</sequence>
<evidence type="ECO:0000313" key="1">
    <source>
        <dbReference type="EMBL" id="KHN09376.1"/>
    </source>
</evidence>
<dbReference type="Proteomes" id="UP000289340">
    <property type="component" value="Chromosome 14"/>
</dbReference>
<dbReference type="AlphaFoldDB" id="A0A0B2PJ26"/>
<dbReference type="Proteomes" id="UP000053555">
    <property type="component" value="Unassembled WGS sequence"/>
</dbReference>
<evidence type="ECO:0000313" key="2">
    <source>
        <dbReference type="EMBL" id="RZB68758.1"/>
    </source>
</evidence>
<dbReference type="EMBL" id="KN665268">
    <property type="protein sequence ID" value="KHN09376.1"/>
    <property type="molecule type" value="Genomic_DNA"/>
</dbReference>
<proteinExistence type="predicted"/>